<dbReference type="eggNOG" id="KOG4720">
    <property type="taxonomic scope" value="Eukaryota"/>
</dbReference>
<dbReference type="STRING" id="578462.A0A0L0T8B6"/>
<dbReference type="GO" id="GO:0006646">
    <property type="term" value="P:phosphatidylethanolamine biosynthetic process"/>
    <property type="evidence" value="ECO:0007669"/>
    <property type="project" value="TreeGrafter"/>
</dbReference>
<evidence type="ECO:0000256" key="3">
    <source>
        <dbReference type="ARBA" id="ARBA00038874"/>
    </source>
</evidence>
<dbReference type="Proteomes" id="UP000054350">
    <property type="component" value="Unassembled WGS sequence"/>
</dbReference>
<evidence type="ECO:0000256" key="2">
    <source>
        <dbReference type="ARBA" id="ARBA00038211"/>
    </source>
</evidence>
<comment type="similarity">
    <text evidence="2">Belongs to the choline/ethanolamine kinase family.</text>
</comment>
<dbReference type="OrthoDB" id="10267235at2759"/>
<dbReference type="PANTHER" id="PTHR22603:SF66">
    <property type="entry name" value="ETHANOLAMINE KINASE"/>
    <property type="match status" value="1"/>
</dbReference>
<gene>
    <name evidence="5" type="ORF">AMAG_15305</name>
</gene>
<proteinExistence type="inferred from homology"/>
<dbReference type="VEuPathDB" id="FungiDB:AMAG_15305"/>
<keyword evidence="6" id="KW-1185">Reference proteome</keyword>
<evidence type="ECO:0000313" key="5">
    <source>
        <dbReference type="EMBL" id="KNE71048.1"/>
    </source>
</evidence>
<dbReference type="OMA" id="PMIWTKT"/>
<feature type="region of interest" description="Disordered" evidence="4">
    <location>
        <begin position="402"/>
        <end position="422"/>
    </location>
</feature>
<dbReference type="Pfam" id="PF01633">
    <property type="entry name" value="Choline_kinase"/>
    <property type="match status" value="1"/>
</dbReference>
<reference evidence="6" key="2">
    <citation type="submission" date="2009-11" db="EMBL/GenBank/DDBJ databases">
        <title>The Genome Sequence of Allomyces macrogynus strain ATCC 38327.</title>
        <authorList>
            <consortium name="The Broad Institute Genome Sequencing Platform"/>
            <person name="Russ C."/>
            <person name="Cuomo C."/>
            <person name="Shea T."/>
            <person name="Young S.K."/>
            <person name="Zeng Q."/>
            <person name="Koehrsen M."/>
            <person name="Haas B."/>
            <person name="Borodovsky M."/>
            <person name="Guigo R."/>
            <person name="Alvarado L."/>
            <person name="Berlin A."/>
            <person name="Borenstein D."/>
            <person name="Chen Z."/>
            <person name="Engels R."/>
            <person name="Freedman E."/>
            <person name="Gellesch M."/>
            <person name="Goldberg J."/>
            <person name="Griggs A."/>
            <person name="Gujja S."/>
            <person name="Heiman D."/>
            <person name="Hepburn T."/>
            <person name="Howarth C."/>
            <person name="Jen D."/>
            <person name="Larson L."/>
            <person name="Lewis B."/>
            <person name="Mehta T."/>
            <person name="Park D."/>
            <person name="Pearson M."/>
            <person name="Roberts A."/>
            <person name="Saif S."/>
            <person name="Shenoy N."/>
            <person name="Sisk P."/>
            <person name="Stolte C."/>
            <person name="Sykes S."/>
            <person name="Walk T."/>
            <person name="White J."/>
            <person name="Yandava C."/>
            <person name="Burger G."/>
            <person name="Gray M.W."/>
            <person name="Holland P.W.H."/>
            <person name="King N."/>
            <person name="Lang F.B.F."/>
            <person name="Roger A.J."/>
            <person name="Ruiz-Trillo I."/>
            <person name="Lander E."/>
            <person name="Nusbaum C."/>
        </authorList>
    </citation>
    <scope>NUCLEOTIDE SEQUENCE [LARGE SCALE GENOMIC DNA]</scope>
    <source>
        <strain evidence="6">ATCC 38327</strain>
    </source>
</reference>
<dbReference type="Gene3D" id="3.30.200.20">
    <property type="entry name" value="Phosphorylase Kinase, domain 1"/>
    <property type="match status" value="1"/>
</dbReference>
<sequence>MLAESSPKSALMLSASRAKAPATKAVPKPVSAAQPAPVLAPAPAPTAVPTCPIIASVRRLAYTVDEHDLDSCARAVGDLLHLAPTASIRSAKVTRCKQGITNKLLRVVPPNAPTYLVRVYGHGTDELIDRDAEVRNMAYLAQHKLAPPLHARLNNGLVYGYVSGVPANPEDLADEKVWPAIARHVAEWHALPLPPTAHPVPGHVPDEVEQVPALFATLDRWMGMVRKAFPSGTACHLSIADLAYERAQLESTLLPPSRVAFTHNDLLSGNIILQYAEGSDDKVGAAPHGVRFIDYEYGGVGFAAFDIANHFCEWAGFDCEYWRYPDVDTQKAWLREYLAQGQKAPPSDADVDTWQSTVAAYTLAAHLYWTLWALVQASVSDIEFDYAGYAQLRWAEHLRWKRTRRPPPPPPANASAAANGTK</sequence>
<comment type="pathway">
    <text evidence="1">Phospholipid metabolism; phosphatidylethanolamine biosynthesis; phosphatidylethanolamine from ethanolamine: step 1/3.</text>
</comment>
<evidence type="ECO:0000256" key="4">
    <source>
        <dbReference type="SAM" id="MobiDB-lite"/>
    </source>
</evidence>
<feature type="compositionally biased region" description="Low complexity" evidence="4">
    <location>
        <begin position="413"/>
        <end position="422"/>
    </location>
</feature>
<organism evidence="5 6">
    <name type="scientific">Allomyces macrogynus (strain ATCC 38327)</name>
    <name type="common">Allomyces javanicus var. macrogynus</name>
    <dbReference type="NCBI Taxonomy" id="578462"/>
    <lineage>
        <taxon>Eukaryota</taxon>
        <taxon>Fungi</taxon>
        <taxon>Fungi incertae sedis</taxon>
        <taxon>Blastocladiomycota</taxon>
        <taxon>Blastocladiomycetes</taxon>
        <taxon>Blastocladiales</taxon>
        <taxon>Blastocladiaceae</taxon>
        <taxon>Allomyces</taxon>
    </lineage>
</organism>
<evidence type="ECO:0000256" key="1">
    <source>
        <dbReference type="ARBA" id="ARBA00037883"/>
    </source>
</evidence>
<dbReference type="InterPro" id="IPR011009">
    <property type="entry name" value="Kinase-like_dom_sf"/>
</dbReference>
<evidence type="ECO:0000313" key="6">
    <source>
        <dbReference type="Proteomes" id="UP000054350"/>
    </source>
</evidence>
<accession>A0A0L0T8B6</accession>
<dbReference type="EMBL" id="GG745369">
    <property type="protein sequence ID" value="KNE71048.1"/>
    <property type="molecule type" value="Genomic_DNA"/>
</dbReference>
<reference evidence="5 6" key="1">
    <citation type="submission" date="2009-11" db="EMBL/GenBank/DDBJ databases">
        <title>Annotation of Allomyces macrogynus ATCC 38327.</title>
        <authorList>
            <consortium name="The Broad Institute Genome Sequencing Platform"/>
            <person name="Russ C."/>
            <person name="Cuomo C."/>
            <person name="Burger G."/>
            <person name="Gray M.W."/>
            <person name="Holland P.W.H."/>
            <person name="King N."/>
            <person name="Lang F.B.F."/>
            <person name="Roger A.J."/>
            <person name="Ruiz-Trillo I."/>
            <person name="Young S.K."/>
            <person name="Zeng Q."/>
            <person name="Gargeya S."/>
            <person name="Fitzgerald M."/>
            <person name="Haas B."/>
            <person name="Abouelleil A."/>
            <person name="Alvarado L."/>
            <person name="Arachchi H.M."/>
            <person name="Berlin A."/>
            <person name="Chapman S.B."/>
            <person name="Gearin G."/>
            <person name="Goldberg J."/>
            <person name="Griggs A."/>
            <person name="Gujja S."/>
            <person name="Hansen M."/>
            <person name="Heiman D."/>
            <person name="Howarth C."/>
            <person name="Larimer J."/>
            <person name="Lui A."/>
            <person name="MacDonald P.J.P."/>
            <person name="McCowen C."/>
            <person name="Montmayeur A."/>
            <person name="Murphy C."/>
            <person name="Neiman D."/>
            <person name="Pearson M."/>
            <person name="Priest M."/>
            <person name="Roberts A."/>
            <person name="Saif S."/>
            <person name="Shea T."/>
            <person name="Sisk P."/>
            <person name="Stolte C."/>
            <person name="Sykes S."/>
            <person name="Wortman J."/>
            <person name="Nusbaum C."/>
            <person name="Birren B."/>
        </authorList>
    </citation>
    <scope>NUCLEOTIDE SEQUENCE [LARGE SCALE GENOMIC DNA]</scope>
    <source>
        <strain evidence="5 6">ATCC 38327</strain>
    </source>
</reference>
<name>A0A0L0T8B6_ALLM3</name>
<dbReference type="EC" id="2.7.1.82" evidence="3"/>
<dbReference type="CDD" id="cd05157">
    <property type="entry name" value="ETNK_euk"/>
    <property type="match status" value="1"/>
</dbReference>
<dbReference type="AlphaFoldDB" id="A0A0L0T8B6"/>
<dbReference type="GO" id="GO:0005737">
    <property type="term" value="C:cytoplasm"/>
    <property type="evidence" value="ECO:0007669"/>
    <property type="project" value="TreeGrafter"/>
</dbReference>
<protein>
    <recommendedName>
        <fullName evidence="3">ethanolamine kinase</fullName>
        <ecNumber evidence="3">2.7.1.82</ecNumber>
    </recommendedName>
</protein>
<dbReference type="SUPFAM" id="SSF56112">
    <property type="entry name" value="Protein kinase-like (PK-like)"/>
    <property type="match status" value="1"/>
</dbReference>
<dbReference type="PANTHER" id="PTHR22603">
    <property type="entry name" value="CHOLINE/ETHANOALAMINE KINASE"/>
    <property type="match status" value="1"/>
</dbReference>
<dbReference type="Gene3D" id="3.90.1200.10">
    <property type="match status" value="1"/>
</dbReference>
<dbReference type="GO" id="GO:0004305">
    <property type="term" value="F:ethanolamine kinase activity"/>
    <property type="evidence" value="ECO:0007669"/>
    <property type="project" value="UniProtKB-EC"/>
</dbReference>